<proteinExistence type="predicted"/>
<dbReference type="OrthoDB" id="9811720at2"/>
<accession>A0A1D7UWJ5</accession>
<evidence type="ECO:0000313" key="4">
    <source>
        <dbReference type="Proteomes" id="UP000094197"/>
    </source>
</evidence>
<keyword evidence="1" id="KW-0812">Transmembrane</keyword>
<keyword evidence="1" id="KW-1133">Transmembrane helix</keyword>
<feature type="transmembrane region" description="Helical" evidence="1">
    <location>
        <begin position="75"/>
        <end position="93"/>
    </location>
</feature>
<organism evidence="3 4">
    <name type="scientific">Leptospira tipperaryensis</name>
    <dbReference type="NCBI Taxonomy" id="2564040"/>
    <lineage>
        <taxon>Bacteria</taxon>
        <taxon>Pseudomonadati</taxon>
        <taxon>Spirochaetota</taxon>
        <taxon>Spirochaetia</taxon>
        <taxon>Leptospirales</taxon>
        <taxon>Leptospiraceae</taxon>
        <taxon>Leptospira</taxon>
    </lineage>
</organism>
<evidence type="ECO:0000313" key="3">
    <source>
        <dbReference type="EMBL" id="AOP33915.1"/>
    </source>
</evidence>
<feature type="transmembrane region" description="Helical" evidence="1">
    <location>
        <begin position="136"/>
        <end position="159"/>
    </location>
</feature>
<dbReference type="PANTHER" id="PTHR33741">
    <property type="entry name" value="TRANSMEMBRANE PROTEIN DDB_G0269096-RELATED"/>
    <property type="match status" value="1"/>
</dbReference>
<reference evidence="3 4" key="1">
    <citation type="submission" date="2016-04" db="EMBL/GenBank/DDBJ databases">
        <title>Complete genome seqeunce of Leptospira alstonii serovar Room22.</title>
        <authorList>
            <person name="Nally J.E."/>
            <person name="Bayles D.O."/>
            <person name="Hurley D."/>
            <person name="Fanning S."/>
            <person name="McMahon B.J."/>
            <person name="Arent Z."/>
        </authorList>
    </citation>
    <scope>NUCLEOTIDE SEQUENCE [LARGE SCALE GENOMIC DNA]</scope>
    <source>
        <strain evidence="3 4">GWTS #1</strain>
    </source>
</reference>
<feature type="transmembrane region" description="Helical" evidence="1">
    <location>
        <begin position="21"/>
        <end position="40"/>
    </location>
</feature>
<dbReference type="AlphaFoldDB" id="A0A1D7UWJ5"/>
<sequence length="169" mass="18457">MKQLIQKMKTDTKSPPRPDSIHILLSWIGGTIGISIIALLSKTLDYPLIMAPFGASCVLLFGAPESPFSQPRNLIGGHLISSFVGLLILSFFGNDWYLLGIAVATSIALMQLTKTTHPPAGADPIVILMGNADWKFLLTPALSGSLILLVLALVFNNLIKNRQYPKFWR</sequence>
<name>A0A1D7UWJ5_9LEPT</name>
<dbReference type="PANTHER" id="PTHR33741:SF5">
    <property type="entry name" value="TRANSMEMBRANE PROTEIN DDB_G0269096-RELATED"/>
    <property type="match status" value="1"/>
</dbReference>
<evidence type="ECO:0000256" key="1">
    <source>
        <dbReference type="SAM" id="Phobius"/>
    </source>
</evidence>
<dbReference type="Proteomes" id="UP000094197">
    <property type="component" value="Chromosome 1"/>
</dbReference>
<dbReference type="InterPro" id="IPR007065">
    <property type="entry name" value="HPP"/>
</dbReference>
<protein>
    <recommendedName>
        <fullName evidence="2">HPP transmembrane region domain-containing protein</fullName>
    </recommendedName>
</protein>
<dbReference type="Pfam" id="PF04982">
    <property type="entry name" value="TM_HPP"/>
    <property type="match status" value="1"/>
</dbReference>
<feature type="domain" description="HPP transmembrane region" evidence="2">
    <location>
        <begin position="16"/>
        <end position="165"/>
    </location>
</feature>
<keyword evidence="4" id="KW-1185">Reference proteome</keyword>
<evidence type="ECO:0000259" key="2">
    <source>
        <dbReference type="Pfam" id="PF04982"/>
    </source>
</evidence>
<gene>
    <name evidence="3" type="ORF">A0128_08735</name>
</gene>
<dbReference type="InterPro" id="IPR058581">
    <property type="entry name" value="TM_HPP"/>
</dbReference>
<keyword evidence="1" id="KW-0472">Membrane</keyword>
<dbReference type="EMBL" id="CP015217">
    <property type="protein sequence ID" value="AOP33915.1"/>
    <property type="molecule type" value="Genomic_DNA"/>
</dbReference>
<dbReference type="RefSeq" id="WP_069607146.1">
    <property type="nucleotide sequence ID" value="NZ_CP015217.1"/>
</dbReference>
<dbReference type="KEGG" id="laj:A0128_08735"/>